<gene>
    <name evidence="1" type="ORF">KF715C_pA2510</name>
</gene>
<evidence type="ECO:0000313" key="2">
    <source>
        <dbReference type="Proteomes" id="UP000218731"/>
    </source>
</evidence>
<reference evidence="1 2" key="1">
    <citation type="submission" date="2015-11" db="EMBL/GenBank/DDBJ databases">
        <title>Complete genome sequencing of a biphenyl-degrading bacterium, Pseudomonas putida KF715 (=NBRC110667).</title>
        <authorList>
            <person name="Suenaga H."/>
            <person name="Fujihara N."/>
            <person name="Watanabe T."/>
            <person name="Hirose J."/>
            <person name="Kimura N."/>
            <person name="Yamazoe A."/>
            <person name="Hosoyama A."/>
            <person name="Shimodaira J."/>
            <person name="Furukawa K."/>
        </authorList>
    </citation>
    <scope>NUCLEOTIDE SEQUENCE [LARGE SCALE GENOMIC DNA]</scope>
    <source>
        <strain evidence="1 2">KF715</strain>
        <plasmid evidence="2">Plasmid pkf715a dna</plasmid>
    </source>
</reference>
<sequence length="87" mass="9963">MTHPLVRDDDHIKNALRSTSAMSREACQIEDRLHFAGYKTERIGGEVNVYDPVYKSVAGSNQLVLTNWKLKEIRSISQAWAFIEERA</sequence>
<geneLocation type="plasmid" evidence="2">
    <name>pkf715a dna</name>
</geneLocation>
<dbReference type="AlphaFoldDB" id="A0A1L7NMQ0"/>
<accession>A0A1L7NMQ0</accession>
<proteinExistence type="predicted"/>
<name>A0A1L7NMQ0_PSEPU</name>
<dbReference type="EMBL" id="AP015030">
    <property type="protein sequence ID" value="BAW26756.1"/>
    <property type="molecule type" value="Genomic_DNA"/>
</dbReference>
<evidence type="ECO:0000313" key="1">
    <source>
        <dbReference type="EMBL" id="BAW26756.1"/>
    </source>
</evidence>
<dbReference type="Proteomes" id="UP000218731">
    <property type="component" value="Plasmid pKF715A"/>
</dbReference>
<protein>
    <submittedName>
        <fullName evidence="1">Uncharacterized protein</fullName>
    </submittedName>
</protein>
<organism evidence="1 2">
    <name type="scientific">Pseudomonas putida</name>
    <name type="common">Arthrobacter siderocapsulatus</name>
    <dbReference type="NCBI Taxonomy" id="303"/>
    <lineage>
        <taxon>Bacteria</taxon>
        <taxon>Pseudomonadati</taxon>
        <taxon>Pseudomonadota</taxon>
        <taxon>Gammaproteobacteria</taxon>
        <taxon>Pseudomonadales</taxon>
        <taxon>Pseudomonadaceae</taxon>
        <taxon>Pseudomonas</taxon>
    </lineage>
</organism>
<keyword evidence="1" id="KW-0614">Plasmid</keyword>